<proteinExistence type="inferred from homology"/>
<comment type="subcellular location">
    <subcellularLocation>
        <location evidence="10">Cell membrane</location>
        <topology evidence="10">Peripheral membrane protein</topology>
    </subcellularLocation>
    <subcellularLocation>
        <location evidence="2">Membrane</location>
        <topology evidence="2">Peripheral membrane protein</topology>
    </subcellularLocation>
</comment>
<dbReference type="InterPro" id="IPR000131">
    <property type="entry name" value="ATP_synth_F1_gsu"/>
</dbReference>
<gene>
    <name evidence="10 11" type="primary">atpG</name>
    <name evidence="11" type="ORF">ERS852397_01371</name>
</gene>
<dbReference type="NCBIfam" id="TIGR01146">
    <property type="entry name" value="ATPsyn_F1gamma"/>
    <property type="match status" value="1"/>
</dbReference>
<keyword evidence="9 10" id="KW-0066">ATP synthesis</keyword>
<evidence type="ECO:0000256" key="6">
    <source>
        <dbReference type="ARBA" id="ARBA00023065"/>
    </source>
</evidence>
<dbReference type="FunFam" id="3.40.1380.10:FF:000006">
    <property type="entry name" value="ATP synthase gamma chain"/>
    <property type="match status" value="1"/>
</dbReference>
<dbReference type="RefSeq" id="WP_022276398.1">
    <property type="nucleotide sequence ID" value="NZ_CABIXA010000006.1"/>
</dbReference>
<keyword evidence="5 10" id="KW-0375">Hydrogen ion transport</keyword>
<dbReference type="GO" id="GO:0005886">
    <property type="term" value="C:plasma membrane"/>
    <property type="evidence" value="ECO:0007669"/>
    <property type="project" value="UniProtKB-SubCell"/>
</dbReference>
<keyword evidence="6 10" id="KW-0406">Ion transport</keyword>
<dbReference type="PANTHER" id="PTHR11693:SF22">
    <property type="entry name" value="ATP SYNTHASE SUBUNIT GAMMA, MITOCHONDRIAL"/>
    <property type="match status" value="1"/>
</dbReference>
<dbReference type="PANTHER" id="PTHR11693">
    <property type="entry name" value="ATP SYNTHASE GAMMA CHAIN"/>
    <property type="match status" value="1"/>
</dbReference>
<evidence type="ECO:0000256" key="3">
    <source>
        <dbReference type="ARBA" id="ARBA00007681"/>
    </source>
</evidence>
<dbReference type="PRINTS" id="PR00126">
    <property type="entry name" value="ATPASEGAMMA"/>
</dbReference>
<evidence type="ECO:0000313" key="12">
    <source>
        <dbReference type="Proteomes" id="UP000095517"/>
    </source>
</evidence>
<dbReference type="GO" id="GO:0016787">
    <property type="term" value="F:hydrolase activity"/>
    <property type="evidence" value="ECO:0007669"/>
    <property type="project" value="UniProtKB-KW"/>
</dbReference>
<dbReference type="Gene3D" id="3.40.1380.10">
    <property type="match status" value="1"/>
</dbReference>
<dbReference type="GO" id="GO:0005524">
    <property type="term" value="F:ATP binding"/>
    <property type="evidence" value="ECO:0007669"/>
    <property type="project" value="UniProtKB-UniRule"/>
</dbReference>
<dbReference type="Gene3D" id="1.10.287.80">
    <property type="entry name" value="ATP synthase, gamma subunit, helix hairpin domain"/>
    <property type="match status" value="2"/>
</dbReference>
<dbReference type="Proteomes" id="UP000095517">
    <property type="component" value="Unassembled WGS sequence"/>
</dbReference>
<dbReference type="AlphaFoldDB" id="A0A174CBM1"/>
<dbReference type="GO" id="GO:0042777">
    <property type="term" value="P:proton motive force-driven plasma membrane ATP synthesis"/>
    <property type="evidence" value="ECO:0007669"/>
    <property type="project" value="UniProtKB-UniRule"/>
</dbReference>
<reference evidence="11 12" key="1">
    <citation type="submission" date="2015-09" db="EMBL/GenBank/DDBJ databases">
        <authorList>
            <consortium name="Pathogen Informatics"/>
        </authorList>
    </citation>
    <scope>NUCLEOTIDE SEQUENCE [LARGE SCALE GENOMIC DNA]</scope>
    <source>
        <strain evidence="11 12">2789STDY5608840</strain>
    </source>
</reference>
<name>A0A174CBM1_9BACE</name>
<dbReference type="Pfam" id="PF00231">
    <property type="entry name" value="ATP-synt"/>
    <property type="match status" value="1"/>
</dbReference>
<dbReference type="InterPro" id="IPR035968">
    <property type="entry name" value="ATP_synth_F1_ATPase_gsu"/>
</dbReference>
<organism evidence="11 12">
    <name type="scientific">Bacteroides finegoldii</name>
    <dbReference type="NCBI Taxonomy" id="338188"/>
    <lineage>
        <taxon>Bacteria</taxon>
        <taxon>Pseudomonadati</taxon>
        <taxon>Bacteroidota</taxon>
        <taxon>Bacteroidia</taxon>
        <taxon>Bacteroidales</taxon>
        <taxon>Bacteroidaceae</taxon>
        <taxon>Bacteroides</taxon>
    </lineage>
</organism>
<sequence>MASLKEVKTRINSVKSTRKITSAMKMVASAKLHKAQGAIENMLPYQKKLNKILTNFLSADLPIESPYVKEREVKRVAIVAFSSNTSLCGAFNANVIKMLLQTVGEYRTLGQDNILIFPIGKKVDEAVKRMGFQPQETSPTLSDKPTYQEAADLAHRLMGMFVSGEIDRVEIIYHHFKSMGTQILLRETYLPIDLTHIIDEEEQNKEQMNEEQKDKGKAERREVANDYIIEPNAEELIANLIPTVLSQKLFTAAVDSNTSEHAARTLAMQVATDNANELIQDLTKQYNKSRQQAITNELLDIVGGSMK</sequence>
<comment type="subunit">
    <text evidence="10">F-type ATPases have 2 components, CF(1) - the catalytic core - and CF(0) - the membrane proton channel. CF(1) has five subunits: alpha(3), beta(3), gamma(1), delta(1), epsilon(1). CF(0) has three main subunits: a, b and c.</text>
</comment>
<dbReference type="HAMAP" id="MF_00815">
    <property type="entry name" value="ATP_synth_gamma_bact"/>
    <property type="match status" value="1"/>
</dbReference>
<evidence type="ECO:0000313" key="11">
    <source>
        <dbReference type="EMBL" id="CUO10584.1"/>
    </source>
</evidence>
<dbReference type="SUPFAM" id="SSF52943">
    <property type="entry name" value="ATP synthase (F1-ATPase), gamma subunit"/>
    <property type="match status" value="1"/>
</dbReference>
<evidence type="ECO:0000256" key="10">
    <source>
        <dbReference type="HAMAP-Rule" id="MF_00815"/>
    </source>
</evidence>
<evidence type="ECO:0000256" key="8">
    <source>
        <dbReference type="ARBA" id="ARBA00023196"/>
    </source>
</evidence>
<accession>A0A174CBM1</accession>
<comment type="function">
    <text evidence="1 10">Produces ATP from ADP in the presence of a proton gradient across the membrane. The gamma chain is believed to be important in regulating ATPase activity and the flow of protons through the CF(0) complex.</text>
</comment>
<dbReference type="GO" id="GO:0046933">
    <property type="term" value="F:proton-transporting ATP synthase activity, rotational mechanism"/>
    <property type="evidence" value="ECO:0007669"/>
    <property type="project" value="UniProtKB-UniRule"/>
</dbReference>
<comment type="similarity">
    <text evidence="3 10">Belongs to the ATPase gamma chain family.</text>
</comment>
<evidence type="ECO:0000256" key="9">
    <source>
        <dbReference type="ARBA" id="ARBA00023310"/>
    </source>
</evidence>
<keyword evidence="4 10" id="KW-0813">Transport</keyword>
<keyword evidence="11" id="KW-0378">Hydrolase</keyword>
<evidence type="ECO:0000256" key="1">
    <source>
        <dbReference type="ARBA" id="ARBA00003456"/>
    </source>
</evidence>
<protein>
    <recommendedName>
        <fullName evidence="10">ATP synthase gamma chain</fullName>
    </recommendedName>
    <alternativeName>
        <fullName evidence="10">ATP synthase F1 sector gamma subunit</fullName>
    </alternativeName>
    <alternativeName>
        <fullName evidence="10">F-ATPase gamma subunit</fullName>
    </alternativeName>
</protein>
<dbReference type="STRING" id="338188.ERS852397_01371"/>
<keyword evidence="8 10" id="KW-0139">CF(1)</keyword>
<evidence type="ECO:0000256" key="5">
    <source>
        <dbReference type="ARBA" id="ARBA00022781"/>
    </source>
</evidence>
<dbReference type="EMBL" id="CYZH01000006">
    <property type="protein sequence ID" value="CUO10584.1"/>
    <property type="molecule type" value="Genomic_DNA"/>
</dbReference>
<dbReference type="NCBIfam" id="NF009959">
    <property type="entry name" value="PRK13426.1"/>
    <property type="match status" value="1"/>
</dbReference>
<dbReference type="GO" id="GO:0045259">
    <property type="term" value="C:proton-transporting ATP synthase complex"/>
    <property type="evidence" value="ECO:0007669"/>
    <property type="project" value="UniProtKB-KW"/>
</dbReference>
<dbReference type="CDD" id="cd12151">
    <property type="entry name" value="F1-ATPase_gamma"/>
    <property type="match status" value="1"/>
</dbReference>
<keyword evidence="10" id="KW-1003">Cell membrane</keyword>
<evidence type="ECO:0000256" key="4">
    <source>
        <dbReference type="ARBA" id="ARBA00022448"/>
    </source>
</evidence>
<keyword evidence="7 10" id="KW-0472">Membrane</keyword>
<evidence type="ECO:0000256" key="7">
    <source>
        <dbReference type="ARBA" id="ARBA00023136"/>
    </source>
</evidence>
<evidence type="ECO:0000256" key="2">
    <source>
        <dbReference type="ARBA" id="ARBA00004170"/>
    </source>
</evidence>